<dbReference type="GO" id="GO:0016811">
    <property type="term" value="F:hydrolase activity, acting on carbon-nitrogen (but not peptide) bonds, in linear amides"/>
    <property type="evidence" value="ECO:0007669"/>
    <property type="project" value="TreeGrafter"/>
</dbReference>
<name>A0A9Y1FM49_9ARCH</name>
<dbReference type="SUPFAM" id="SSF102588">
    <property type="entry name" value="LmbE-like"/>
    <property type="match status" value="1"/>
</dbReference>
<dbReference type="EMBL" id="CP084166">
    <property type="protein sequence ID" value="UJG42025.1"/>
    <property type="molecule type" value="Genomic_DNA"/>
</dbReference>
<dbReference type="PANTHER" id="PTHR12993">
    <property type="entry name" value="N-ACETYLGLUCOSAMINYL-PHOSPHATIDYLINOSITOL DE-N-ACETYLASE-RELATED"/>
    <property type="match status" value="1"/>
</dbReference>
<dbReference type="Gene3D" id="3.40.50.10320">
    <property type="entry name" value="LmbE-like"/>
    <property type="match status" value="1"/>
</dbReference>
<protein>
    <submittedName>
        <fullName evidence="1">PIG-L family deacetylase</fullName>
    </submittedName>
</protein>
<gene>
    <name evidence="1" type="ORF">K9W45_06060</name>
</gene>
<proteinExistence type="predicted"/>
<organism evidence="1">
    <name type="scientific">Candidatus Heimdallarchaeum aukensis</name>
    <dbReference type="NCBI Taxonomy" id="2876573"/>
    <lineage>
        <taxon>Archaea</taxon>
        <taxon>Promethearchaeati</taxon>
        <taxon>Candidatus Heimdallarchaeota</taxon>
        <taxon>Candidatus Heimdallarchaeia (ex Rinke et al. 2021) (nom. nud.)</taxon>
        <taxon>Candidatus Heimdallarchaeales</taxon>
        <taxon>Candidatus Heimdallarchaeaceae</taxon>
        <taxon>Candidatus Heimdallarchaeum</taxon>
    </lineage>
</organism>
<dbReference type="InterPro" id="IPR003737">
    <property type="entry name" value="GlcNAc_PI_deacetylase-related"/>
</dbReference>
<accession>A0A9Y1FM49</accession>
<reference evidence="1" key="1">
    <citation type="journal article" date="2022" name="Nat. Microbiol.">
        <title>Unique mobile elements and scalable gene flow at the prokaryote-eukaryote boundary revealed by circularized Asgard archaea genomes.</title>
        <authorList>
            <person name="Wu F."/>
            <person name="Speth D.R."/>
            <person name="Philosof A."/>
            <person name="Cremiere A."/>
            <person name="Narayanan A."/>
            <person name="Barco R.A."/>
            <person name="Connon S.A."/>
            <person name="Amend J.P."/>
            <person name="Antoshechkin I.A."/>
            <person name="Orphan V.J."/>
        </authorList>
    </citation>
    <scope>NUCLEOTIDE SEQUENCE</scope>
    <source>
        <strain evidence="1">PM71</strain>
    </source>
</reference>
<evidence type="ECO:0000313" key="1">
    <source>
        <dbReference type="EMBL" id="UJG42025.1"/>
    </source>
</evidence>
<sequence>MNIAFIFAHPDDESFSTGGTIARYSALGNNVYSLCLTSNEVRKKEYIEATKILNVKKAIILNYKTIENNEVEMKNQIIDFILTYRPEIIVTHMDNDYHVEHRLTSSMVKEAIEWAAHETQYSNSFIVSKLYFTETTVLLSNPHVLVDISDFVEVKEKAMKCYSSQLDKGGNNFYIEFHKYRTKMRGTQAQVGFAEAFLEVPLKKTSPFYKTKHSLL</sequence>
<dbReference type="Proteomes" id="UP001201020">
    <property type="component" value="Chromosome"/>
</dbReference>
<dbReference type="AlphaFoldDB" id="A0A9Y1FM49"/>
<dbReference type="PANTHER" id="PTHR12993:SF11">
    <property type="entry name" value="N-ACETYLGLUCOSAMINYL-PHOSPHATIDYLINOSITOL DE-N-ACETYLASE"/>
    <property type="match status" value="1"/>
</dbReference>
<dbReference type="InterPro" id="IPR024078">
    <property type="entry name" value="LmbE-like_dom_sf"/>
</dbReference>
<dbReference type="Pfam" id="PF02585">
    <property type="entry name" value="PIG-L"/>
    <property type="match status" value="1"/>
</dbReference>